<organism evidence="2 3">
    <name type="scientific">Pogonomyrmex barbatus</name>
    <name type="common">red harvester ant</name>
    <dbReference type="NCBI Taxonomy" id="144034"/>
    <lineage>
        <taxon>Eukaryota</taxon>
        <taxon>Metazoa</taxon>
        <taxon>Ecdysozoa</taxon>
        <taxon>Arthropoda</taxon>
        <taxon>Hexapoda</taxon>
        <taxon>Insecta</taxon>
        <taxon>Pterygota</taxon>
        <taxon>Neoptera</taxon>
        <taxon>Endopterygota</taxon>
        <taxon>Hymenoptera</taxon>
        <taxon>Apocrita</taxon>
        <taxon>Aculeata</taxon>
        <taxon>Formicoidea</taxon>
        <taxon>Formicidae</taxon>
        <taxon>Myrmicinae</taxon>
        <taxon>Pogonomyrmex</taxon>
    </lineage>
</organism>
<dbReference type="KEGG" id="pbar:105423341"/>
<dbReference type="Proteomes" id="UP000504615">
    <property type="component" value="Unplaced"/>
</dbReference>
<sequence length="139" mass="15102">MSTLPRFLSVYEFSRQPRCARCLLADTAHVFPEARRETPADIYVRKTRSGYATKATLTLTSGTRSRGACLHQSGRFRAPLCPAPFAAATTAAAAAVAAVVIVVATAVDVSSDHHYHHHQAASVCFTELRMHPRQNAQPV</sequence>
<dbReference type="RefSeq" id="XP_011631358.1">
    <property type="nucleotide sequence ID" value="XM_011633056.2"/>
</dbReference>
<dbReference type="GeneID" id="105423341"/>
<evidence type="ECO:0000313" key="2">
    <source>
        <dbReference type="Proteomes" id="UP000504615"/>
    </source>
</evidence>
<evidence type="ECO:0000256" key="1">
    <source>
        <dbReference type="SAM" id="Phobius"/>
    </source>
</evidence>
<reference evidence="3" key="1">
    <citation type="submission" date="2025-08" db="UniProtKB">
        <authorList>
            <consortium name="RefSeq"/>
        </authorList>
    </citation>
    <scope>IDENTIFICATION</scope>
</reference>
<keyword evidence="1" id="KW-0812">Transmembrane</keyword>
<evidence type="ECO:0000313" key="3">
    <source>
        <dbReference type="RefSeq" id="XP_011631358.1"/>
    </source>
</evidence>
<keyword evidence="2" id="KW-1185">Reference proteome</keyword>
<name>A0A6I9VWJ3_9HYME</name>
<dbReference type="AlphaFoldDB" id="A0A6I9VWJ3"/>
<gene>
    <name evidence="3" type="primary">LOC105423341</name>
</gene>
<keyword evidence="1" id="KW-0472">Membrane</keyword>
<feature type="transmembrane region" description="Helical" evidence="1">
    <location>
        <begin position="85"/>
        <end position="107"/>
    </location>
</feature>
<keyword evidence="1" id="KW-1133">Transmembrane helix</keyword>
<accession>A0A6I9VWJ3</accession>
<proteinExistence type="predicted"/>
<protein>
    <submittedName>
        <fullName evidence="3">Uncharacterized protein LOC105423341</fullName>
    </submittedName>
</protein>